<dbReference type="AlphaFoldDB" id="A0A850QJ52"/>
<organism evidence="2 3">
    <name type="scientific">Undibacterium oligocarboniphilum</name>
    <dbReference type="NCBI Taxonomy" id="666702"/>
    <lineage>
        <taxon>Bacteria</taxon>
        <taxon>Pseudomonadati</taxon>
        <taxon>Pseudomonadota</taxon>
        <taxon>Betaproteobacteria</taxon>
        <taxon>Burkholderiales</taxon>
        <taxon>Oxalobacteraceae</taxon>
        <taxon>Undibacterium</taxon>
    </lineage>
</organism>
<accession>A0A850QJ52</accession>
<evidence type="ECO:0000259" key="1">
    <source>
        <dbReference type="Pfam" id="PF01168"/>
    </source>
</evidence>
<dbReference type="GO" id="GO:0008721">
    <property type="term" value="F:D-serine ammonia-lyase activity"/>
    <property type="evidence" value="ECO:0007669"/>
    <property type="project" value="TreeGrafter"/>
</dbReference>
<dbReference type="InterPro" id="IPR042208">
    <property type="entry name" value="D-ser_dehydrat-like_sf"/>
</dbReference>
<comment type="caution">
    <text evidence="2">The sequence shown here is derived from an EMBL/GenBank/DDBJ whole genome shotgun (WGS) entry which is preliminary data.</text>
</comment>
<name>A0A850QJ52_9BURK</name>
<keyword evidence="3" id="KW-1185">Reference proteome</keyword>
<dbReference type="RefSeq" id="WP_176804679.1">
    <property type="nucleotide sequence ID" value="NZ_JABXYJ010000010.1"/>
</dbReference>
<dbReference type="SUPFAM" id="SSF51419">
    <property type="entry name" value="PLP-binding barrel"/>
    <property type="match status" value="1"/>
</dbReference>
<sequence length="430" mass="47540">MISRQRRKLLAATGIGLAGLWALRPSAKGAPHDAYFTRSAQALKQAGISTPVLLIDRQRLLQNAQQIMRHIGQRMQFRLVVKSLPCEALIREISVVTQSPRMMLFSLPQLRMMAQGGNDILLGKPMPVAAAAQFYQEHAANPRGFVPQQQLQWLIDTPQRLVQYRDLARQLNTMMRISFEIDVGLHRGGIDSMATLHEMLTLLQSEARLQFSGMMGYDAHVAKIPDLPGLQQQAHEHAHQIYTAMAQEALAVLNRSSTHAIHHPLVFNAGGSPTYRLYDGSGIENEVSVGSAMVKPSDFDLPLLSDLQTAAMIATPVLKVSEQFRMPYGVEWLGDAARAWDPNQQQGVFIYGGNWLADPVSPVGLSASGLYGTSSNQQLLLESGRQQLQVDDTVFFRPRQSEAVLQQFGDIALLDEGRISAMWPVFPATA</sequence>
<reference evidence="2 3" key="1">
    <citation type="submission" date="2020-06" db="EMBL/GenBank/DDBJ databases">
        <authorList>
            <person name="Qiu C."/>
            <person name="Liu Z."/>
        </authorList>
    </citation>
    <scope>NUCLEOTIDE SEQUENCE [LARGE SCALE GENOMIC DNA]</scope>
    <source>
        <strain evidence="2 3">EM 1</strain>
    </source>
</reference>
<dbReference type="EMBL" id="JABXYJ010000010">
    <property type="protein sequence ID" value="NVO79147.1"/>
    <property type="molecule type" value="Genomic_DNA"/>
</dbReference>
<dbReference type="InterPro" id="IPR001608">
    <property type="entry name" value="Ala_racemase_N"/>
</dbReference>
<dbReference type="Pfam" id="PF01168">
    <property type="entry name" value="Ala_racemase_N"/>
    <property type="match status" value="1"/>
</dbReference>
<feature type="domain" description="Alanine racemase N-terminal" evidence="1">
    <location>
        <begin position="55"/>
        <end position="294"/>
    </location>
</feature>
<proteinExistence type="predicted"/>
<protein>
    <submittedName>
        <fullName evidence="2">Alanine racemase</fullName>
    </submittedName>
</protein>
<dbReference type="PANTHER" id="PTHR28004">
    <property type="entry name" value="ZGC:162816-RELATED"/>
    <property type="match status" value="1"/>
</dbReference>
<evidence type="ECO:0000313" key="3">
    <source>
        <dbReference type="Proteomes" id="UP000588051"/>
    </source>
</evidence>
<dbReference type="GO" id="GO:0036088">
    <property type="term" value="P:D-serine catabolic process"/>
    <property type="evidence" value="ECO:0007669"/>
    <property type="project" value="TreeGrafter"/>
</dbReference>
<dbReference type="InterPro" id="IPR051466">
    <property type="entry name" value="D-amino_acid_metab_enzyme"/>
</dbReference>
<dbReference type="PANTHER" id="PTHR28004:SF2">
    <property type="entry name" value="D-SERINE DEHYDRATASE"/>
    <property type="match status" value="1"/>
</dbReference>
<evidence type="ECO:0000313" key="2">
    <source>
        <dbReference type="EMBL" id="NVO79147.1"/>
    </source>
</evidence>
<dbReference type="Gene3D" id="3.20.20.10">
    <property type="entry name" value="Alanine racemase"/>
    <property type="match status" value="1"/>
</dbReference>
<dbReference type="InterPro" id="IPR029066">
    <property type="entry name" value="PLP-binding_barrel"/>
</dbReference>
<gene>
    <name evidence="2" type="ORF">HV832_15050</name>
</gene>
<dbReference type="Gene3D" id="2.40.37.20">
    <property type="entry name" value="D-serine dehydratase-like domain"/>
    <property type="match status" value="1"/>
</dbReference>
<dbReference type="Proteomes" id="UP000588051">
    <property type="component" value="Unassembled WGS sequence"/>
</dbReference>